<evidence type="ECO:0000313" key="1">
    <source>
        <dbReference type="EMBL" id="KAJ9555897.1"/>
    </source>
</evidence>
<comment type="caution">
    <text evidence="1">The sequence shown here is derived from an EMBL/GenBank/DDBJ whole genome shotgun (WGS) entry which is preliminary data.</text>
</comment>
<dbReference type="Pfam" id="PF00560">
    <property type="entry name" value="LRR_1"/>
    <property type="match status" value="4"/>
</dbReference>
<dbReference type="PANTHER" id="PTHR48065">
    <property type="entry name" value="OS10G0469600 PROTEIN"/>
    <property type="match status" value="1"/>
</dbReference>
<dbReference type="SUPFAM" id="SSF52058">
    <property type="entry name" value="L domain-like"/>
    <property type="match status" value="1"/>
</dbReference>
<dbReference type="EMBL" id="JARYMX010000003">
    <property type="protein sequence ID" value="KAJ9555897.1"/>
    <property type="molecule type" value="Genomic_DNA"/>
</dbReference>
<dbReference type="Gene3D" id="3.80.10.10">
    <property type="entry name" value="Ribonuclease Inhibitor"/>
    <property type="match status" value="1"/>
</dbReference>
<reference evidence="1" key="1">
    <citation type="submission" date="2023-03" db="EMBL/GenBank/DDBJ databases">
        <title>Chromosome-scale reference genome and RAD-based genetic map of yellow starthistle (Centaurea solstitialis) reveal putative structural variation and QTLs associated with invader traits.</title>
        <authorList>
            <person name="Reatini B."/>
            <person name="Cang F.A."/>
            <person name="Jiang Q."/>
            <person name="Mckibben M.T.W."/>
            <person name="Barker M.S."/>
            <person name="Rieseberg L.H."/>
            <person name="Dlugosch K.M."/>
        </authorList>
    </citation>
    <scope>NUCLEOTIDE SEQUENCE</scope>
    <source>
        <strain evidence="1">CAN-66</strain>
        <tissue evidence="1">Leaf</tissue>
    </source>
</reference>
<sequence length="242" mass="26741">MDFGSVILSGNNLTESLPSRVFQSRCLAILALSRSNFSGQLLKNIGNASGMMVFVLFGNKFSGQIPMSISNIFLLVYLDLSRNNFSGESSLLDIHDNEIIRNFEDIPSQILNLQVLSLRNNLIQGFIPRMISNLISPQILDLSGNNLTGSIPSEIGSLERMIRSIHRRFHLPGRSIETLDFSHNGISGSIPQSLTKLKELTILDVSYNKLTGKPVGGQMSTMNELNYYANSGLCGMQIRIKC</sequence>
<dbReference type="Proteomes" id="UP001172457">
    <property type="component" value="Chromosome 3"/>
</dbReference>
<dbReference type="InterPro" id="IPR001611">
    <property type="entry name" value="Leu-rich_rpt"/>
</dbReference>
<name>A0AA38TQU0_9ASTR</name>
<keyword evidence="2" id="KW-1185">Reference proteome</keyword>
<dbReference type="PRINTS" id="PR00019">
    <property type="entry name" value="LEURICHRPT"/>
</dbReference>
<dbReference type="PANTHER" id="PTHR48065:SF23">
    <property type="entry name" value="LEUCINE-RICH REPEAT-CONTAINING N-TERMINAL PLANT-TYPE DOMAIN-CONTAINING PROTEIN"/>
    <property type="match status" value="1"/>
</dbReference>
<dbReference type="AlphaFoldDB" id="A0AA38TQU0"/>
<proteinExistence type="predicted"/>
<organism evidence="1 2">
    <name type="scientific">Centaurea solstitialis</name>
    <name type="common">yellow star-thistle</name>
    <dbReference type="NCBI Taxonomy" id="347529"/>
    <lineage>
        <taxon>Eukaryota</taxon>
        <taxon>Viridiplantae</taxon>
        <taxon>Streptophyta</taxon>
        <taxon>Embryophyta</taxon>
        <taxon>Tracheophyta</taxon>
        <taxon>Spermatophyta</taxon>
        <taxon>Magnoliopsida</taxon>
        <taxon>eudicotyledons</taxon>
        <taxon>Gunneridae</taxon>
        <taxon>Pentapetalae</taxon>
        <taxon>asterids</taxon>
        <taxon>campanulids</taxon>
        <taxon>Asterales</taxon>
        <taxon>Asteraceae</taxon>
        <taxon>Carduoideae</taxon>
        <taxon>Cardueae</taxon>
        <taxon>Centaureinae</taxon>
        <taxon>Centaurea</taxon>
    </lineage>
</organism>
<accession>A0AA38TQU0</accession>
<protein>
    <submittedName>
        <fullName evidence="1">Uncharacterized protein</fullName>
    </submittedName>
</protein>
<gene>
    <name evidence="1" type="ORF">OSB04_010511</name>
</gene>
<evidence type="ECO:0000313" key="2">
    <source>
        <dbReference type="Proteomes" id="UP001172457"/>
    </source>
</evidence>
<dbReference type="InterPro" id="IPR032675">
    <property type="entry name" value="LRR_dom_sf"/>
</dbReference>